<keyword evidence="32" id="KW-1185">Reference proteome</keyword>
<dbReference type="InterPro" id="IPR036250">
    <property type="entry name" value="AcylCo_DH-like_C"/>
</dbReference>
<dbReference type="EnsemblMetazoa" id="CLYHEMT019549.1">
    <property type="protein sequence ID" value="CLYHEMP019549.1"/>
    <property type="gene ID" value="CLYHEMG019549"/>
</dbReference>
<comment type="cofactor">
    <cofactor evidence="1 27">
        <name>FAD</name>
        <dbReference type="ChEBI" id="CHEBI:57692"/>
    </cofactor>
</comment>
<comment type="catalytic activity">
    <reaction evidence="26">
        <text>2-methylpropanoyl-CoA + oxidized [electron-transfer flavoprotein] + H(+) = 2-methylpropenoyl-CoA + reduced [electron-transfer flavoprotein]</text>
        <dbReference type="Rhea" id="RHEA:44180"/>
        <dbReference type="Rhea" id="RHEA-COMP:10685"/>
        <dbReference type="Rhea" id="RHEA-COMP:10686"/>
        <dbReference type="ChEBI" id="CHEBI:15378"/>
        <dbReference type="ChEBI" id="CHEBI:57338"/>
        <dbReference type="ChEBI" id="CHEBI:57692"/>
        <dbReference type="ChEBI" id="CHEBI:58307"/>
        <dbReference type="ChEBI" id="CHEBI:62500"/>
    </reaction>
    <physiologicalReaction direction="left-to-right" evidence="26">
        <dbReference type="Rhea" id="RHEA:44181"/>
    </physiologicalReaction>
</comment>
<evidence type="ECO:0000256" key="27">
    <source>
        <dbReference type="RuleBase" id="RU362125"/>
    </source>
</evidence>
<evidence type="ECO:0000256" key="6">
    <source>
        <dbReference type="ARBA" id="ARBA00022553"/>
    </source>
</evidence>
<evidence type="ECO:0000256" key="10">
    <source>
        <dbReference type="ARBA" id="ARBA00022946"/>
    </source>
</evidence>
<reference evidence="31" key="1">
    <citation type="submission" date="2021-01" db="UniProtKB">
        <authorList>
            <consortium name="EnsemblMetazoa"/>
        </authorList>
    </citation>
    <scope>IDENTIFICATION</scope>
</reference>
<evidence type="ECO:0000313" key="32">
    <source>
        <dbReference type="Proteomes" id="UP000594262"/>
    </source>
</evidence>
<evidence type="ECO:0000256" key="3">
    <source>
        <dbReference type="ARBA" id="ARBA00005198"/>
    </source>
</evidence>
<evidence type="ECO:0000256" key="22">
    <source>
        <dbReference type="ARBA" id="ARBA00048592"/>
    </source>
</evidence>
<dbReference type="PANTHER" id="PTHR43884:SF1">
    <property type="entry name" value="SHORT_BRANCHED CHAIN SPECIFIC ACYL-COA DEHYDROGENASE, MITOCHONDRIAL"/>
    <property type="match status" value="1"/>
</dbReference>
<evidence type="ECO:0000256" key="9">
    <source>
        <dbReference type="ARBA" id="ARBA00022832"/>
    </source>
</evidence>
<evidence type="ECO:0000256" key="8">
    <source>
        <dbReference type="ARBA" id="ARBA00022827"/>
    </source>
</evidence>
<dbReference type="FunFam" id="2.40.110.10:FF:000001">
    <property type="entry name" value="Acyl-CoA dehydrogenase, mitochondrial"/>
    <property type="match status" value="1"/>
</dbReference>
<organism evidence="31 32">
    <name type="scientific">Clytia hemisphaerica</name>
    <dbReference type="NCBI Taxonomy" id="252671"/>
    <lineage>
        <taxon>Eukaryota</taxon>
        <taxon>Metazoa</taxon>
        <taxon>Cnidaria</taxon>
        <taxon>Hydrozoa</taxon>
        <taxon>Hydroidolina</taxon>
        <taxon>Leptothecata</taxon>
        <taxon>Obeliida</taxon>
        <taxon>Clytiidae</taxon>
        <taxon>Clytia</taxon>
    </lineage>
</organism>
<feature type="domain" description="Acyl-CoA dehydrogenase/oxidase N-terminal" evidence="30">
    <location>
        <begin position="20"/>
        <end position="130"/>
    </location>
</feature>
<keyword evidence="7 27" id="KW-0285">Flavoprotein</keyword>
<evidence type="ECO:0000313" key="31">
    <source>
        <dbReference type="EnsemblMetazoa" id="CLYHEMP019549.1"/>
    </source>
</evidence>
<accession>A0A7M5X976</accession>
<name>A0A7M5X976_9CNID</name>
<dbReference type="PROSITE" id="PS00072">
    <property type="entry name" value="ACYL_COA_DH_1"/>
    <property type="match status" value="1"/>
</dbReference>
<evidence type="ECO:0000256" key="15">
    <source>
        <dbReference type="ARBA" id="ARBA00037895"/>
    </source>
</evidence>
<comment type="catalytic activity">
    <reaction evidence="23">
        <text>butanoyl-CoA + oxidized [electron-transfer flavoprotein] + H(+) = (2E)-butenoyl-CoA + reduced [electron-transfer flavoprotein]</text>
        <dbReference type="Rhea" id="RHEA:24004"/>
        <dbReference type="Rhea" id="RHEA-COMP:10685"/>
        <dbReference type="Rhea" id="RHEA-COMP:10686"/>
        <dbReference type="ChEBI" id="CHEBI:15378"/>
        <dbReference type="ChEBI" id="CHEBI:57332"/>
        <dbReference type="ChEBI" id="CHEBI:57371"/>
        <dbReference type="ChEBI" id="CHEBI:57692"/>
        <dbReference type="ChEBI" id="CHEBI:58307"/>
    </reaction>
    <physiologicalReaction direction="left-to-right" evidence="23">
        <dbReference type="Rhea" id="RHEA:24005"/>
    </physiologicalReaction>
</comment>
<evidence type="ECO:0000259" key="28">
    <source>
        <dbReference type="Pfam" id="PF00441"/>
    </source>
</evidence>
<sequence length="397" mass="43662">MRHASVVKRSNHHAPLTLLSDEERMFQESTRKFAVERVAPLVKQMDDASLLDPSIREGLFEQGFMAIEIPEEYGGAEASFTSMISVIEELARIDTSVSTFCDVQNTLVNTLFMKLGTEEQKNHYLPQLATNMVGSFCLSESSSGSDAFGMKTVARKDGDDYVINGNKLWITNSEHAGVFLVFANAIPEKMGDKDAYKGITLFVVPKDTPGLSLGKAEDKIGIRASSTCPVNLDDVRVPASSILGEFGKGYKYAIECLNEGRIGIGAQMVGLAQGVMDVTIPYTKERKQFGTAVYDFQGMQHQIADVSTKLEAARLLVYNAARLKEAGKPMVMEAAMAKYYSSEIATLATSKCMEWMGGVGFTKDYPVEKFYRDVKIGCIYEGTSNIQLNTIAKLLPY</sequence>
<keyword evidence="13" id="KW-0443">Lipid metabolism</keyword>
<keyword evidence="6" id="KW-0597">Phosphoprotein</keyword>
<evidence type="ECO:0000256" key="20">
    <source>
        <dbReference type="ARBA" id="ARBA00048235"/>
    </source>
</evidence>
<dbReference type="OrthoDB" id="10262177at2759"/>
<keyword evidence="8 27" id="KW-0274">FAD</keyword>
<dbReference type="GO" id="GO:0006631">
    <property type="term" value="P:fatty acid metabolic process"/>
    <property type="evidence" value="ECO:0007669"/>
    <property type="project" value="UniProtKB-KW"/>
</dbReference>
<dbReference type="EC" id="1.3.8.5" evidence="16"/>
<dbReference type="PANTHER" id="PTHR43884">
    <property type="entry name" value="ACYL-COA DEHYDROGENASE"/>
    <property type="match status" value="1"/>
</dbReference>
<keyword evidence="12 27" id="KW-0560">Oxidoreductase</keyword>
<dbReference type="Pfam" id="PF02771">
    <property type="entry name" value="Acyl-CoA_dh_N"/>
    <property type="match status" value="1"/>
</dbReference>
<evidence type="ECO:0000256" key="4">
    <source>
        <dbReference type="ARBA" id="ARBA00009347"/>
    </source>
</evidence>
<comment type="subunit">
    <text evidence="5">Homotetramer.</text>
</comment>
<dbReference type="Proteomes" id="UP000594262">
    <property type="component" value="Unplaced"/>
</dbReference>
<dbReference type="FunFam" id="1.10.540.10:FF:000012">
    <property type="entry name" value="Acyl-CoA dehydrogenase short/branched chain"/>
    <property type="match status" value="1"/>
</dbReference>
<dbReference type="GeneID" id="136806271"/>
<comment type="catalytic activity">
    <reaction evidence="20">
        <text>2-methylbutanoyl-CoA + oxidized [electron-transfer flavoprotein] + H(+) = (2E)-2-methylbut-2-enoyl-CoA + reduced [electron-transfer flavoprotein]</text>
        <dbReference type="Rhea" id="RHEA:43780"/>
        <dbReference type="Rhea" id="RHEA-COMP:10685"/>
        <dbReference type="Rhea" id="RHEA-COMP:10686"/>
        <dbReference type="ChEBI" id="CHEBI:15378"/>
        <dbReference type="ChEBI" id="CHEBI:57336"/>
        <dbReference type="ChEBI" id="CHEBI:57337"/>
        <dbReference type="ChEBI" id="CHEBI:57692"/>
        <dbReference type="ChEBI" id="CHEBI:58307"/>
        <dbReference type="EC" id="1.3.8.5"/>
    </reaction>
    <physiologicalReaction direction="left-to-right" evidence="20">
        <dbReference type="Rhea" id="RHEA:43781"/>
    </physiologicalReaction>
</comment>
<evidence type="ECO:0000259" key="30">
    <source>
        <dbReference type="Pfam" id="PF02771"/>
    </source>
</evidence>
<feature type="domain" description="Acyl-CoA dehydrogenase/oxidase C-terminal" evidence="28">
    <location>
        <begin position="247"/>
        <end position="393"/>
    </location>
</feature>
<dbReference type="SUPFAM" id="SSF56645">
    <property type="entry name" value="Acyl-CoA dehydrogenase NM domain-like"/>
    <property type="match status" value="1"/>
</dbReference>
<dbReference type="InterPro" id="IPR037069">
    <property type="entry name" value="AcylCoA_DH/ox_N_sf"/>
</dbReference>
<dbReference type="InterPro" id="IPR006089">
    <property type="entry name" value="Acyl-CoA_DH_CS"/>
</dbReference>
<dbReference type="RefSeq" id="XP_066918927.1">
    <property type="nucleotide sequence ID" value="XM_067062826.1"/>
</dbReference>
<evidence type="ECO:0000256" key="26">
    <source>
        <dbReference type="ARBA" id="ARBA00051903"/>
    </source>
</evidence>
<evidence type="ECO:0000256" key="17">
    <source>
        <dbReference type="ARBA" id="ARBA00039850"/>
    </source>
</evidence>
<comment type="catalytic activity">
    <reaction evidence="24">
        <text>hexanoyl-CoA + oxidized [electron-transfer flavoprotein] + H(+) = (2E)-hexenoyl-CoA + reduced [electron-transfer flavoprotein]</text>
        <dbReference type="Rhea" id="RHEA:43464"/>
        <dbReference type="Rhea" id="RHEA-COMP:10685"/>
        <dbReference type="Rhea" id="RHEA-COMP:10686"/>
        <dbReference type="ChEBI" id="CHEBI:15378"/>
        <dbReference type="ChEBI" id="CHEBI:57692"/>
        <dbReference type="ChEBI" id="CHEBI:58307"/>
        <dbReference type="ChEBI" id="CHEBI:62077"/>
        <dbReference type="ChEBI" id="CHEBI:62620"/>
    </reaction>
    <physiologicalReaction direction="left-to-right" evidence="24">
        <dbReference type="Rhea" id="RHEA:43465"/>
    </physiologicalReaction>
</comment>
<proteinExistence type="inferred from homology"/>
<evidence type="ECO:0000256" key="23">
    <source>
        <dbReference type="ARBA" id="ARBA00049096"/>
    </source>
</evidence>
<dbReference type="PROSITE" id="PS00073">
    <property type="entry name" value="ACYL_COA_DH_2"/>
    <property type="match status" value="1"/>
</dbReference>
<dbReference type="GO" id="GO:0046395">
    <property type="term" value="P:carboxylic acid catabolic process"/>
    <property type="evidence" value="ECO:0007669"/>
    <property type="project" value="UniProtKB-ARBA"/>
</dbReference>
<dbReference type="AlphaFoldDB" id="A0A7M5X976"/>
<dbReference type="Gene3D" id="2.40.110.10">
    <property type="entry name" value="Butyryl-CoA Dehydrogenase, subunit A, domain 2"/>
    <property type="match status" value="1"/>
</dbReference>
<dbReference type="InterPro" id="IPR006091">
    <property type="entry name" value="Acyl-CoA_Oxase/DH_mid-dom"/>
</dbReference>
<comment type="pathway">
    <text evidence="15">Amino-acid degradation; L-isoleucine degradation.</text>
</comment>
<comment type="similarity">
    <text evidence="4 27">Belongs to the acyl-CoA dehydrogenase family.</text>
</comment>
<comment type="pathway">
    <text evidence="3">Lipid metabolism; mitochondrial fatty acid beta-oxidation.</text>
</comment>
<evidence type="ECO:0000256" key="7">
    <source>
        <dbReference type="ARBA" id="ARBA00022630"/>
    </source>
</evidence>
<keyword evidence="9" id="KW-0276">Fatty acid metabolism</keyword>
<evidence type="ECO:0000256" key="12">
    <source>
        <dbReference type="ARBA" id="ARBA00023002"/>
    </source>
</evidence>
<evidence type="ECO:0000256" key="13">
    <source>
        <dbReference type="ARBA" id="ARBA00023098"/>
    </source>
</evidence>
<dbReference type="Gene3D" id="1.10.540.10">
    <property type="entry name" value="Acyl-CoA dehydrogenase/oxidase, N-terminal domain"/>
    <property type="match status" value="1"/>
</dbReference>
<keyword evidence="14" id="KW-0496">Mitochondrion</keyword>
<dbReference type="Pfam" id="PF00441">
    <property type="entry name" value="Acyl-CoA_dh_1"/>
    <property type="match status" value="1"/>
</dbReference>
<evidence type="ECO:0000259" key="29">
    <source>
        <dbReference type="Pfam" id="PF02770"/>
    </source>
</evidence>
<feature type="domain" description="Acyl-CoA oxidase/dehydrogenase middle" evidence="29">
    <location>
        <begin position="135"/>
        <end position="235"/>
    </location>
</feature>
<comment type="catalytic activity">
    <reaction evidence="21">
        <text>valproyl-CoA + oxidized [electron-transfer flavoprotein] + H(+) = (2E)-2-propylpent-2-enoyl-CoA + reduced [electron-transfer flavoprotein]</text>
        <dbReference type="Rhea" id="RHEA:65344"/>
        <dbReference type="Rhea" id="RHEA-COMP:10685"/>
        <dbReference type="Rhea" id="RHEA-COMP:10686"/>
        <dbReference type="ChEBI" id="CHEBI:15378"/>
        <dbReference type="ChEBI" id="CHEBI:57692"/>
        <dbReference type="ChEBI" id="CHEBI:58307"/>
        <dbReference type="ChEBI" id="CHEBI:156457"/>
        <dbReference type="ChEBI" id="CHEBI:156458"/>
    </reaction>
    <physiologicalReaction direction="left-to-right" evidence="21">
        <dbReference type="Rhea" id="RHEA:65345"/>
    </physiologicalReaction>
</comment>
<protein>
    <recommendedName>
        <fullName evidence="17">Short/branched chain specific acyl-CoA dehydrogenase, mitochondrial</fullName>
        <ecNumber evidence="16">1.3.8.5</ecNumber>
    </recommendedName>
    <alternativeName>
        <fullName evidence="19">2-methyl branched chain acyl-CoA dehydrogenase</fullName>
    </alternativeName>
    <alternativeName>
        <fullName evidence="18">2-methylbutyryl-coenzyme A dehydrogenase</fullName>
    </alternativeName>
</protein>
<evidence type="ECO:0000256" key="21">
    <source>
        <dbReference type="ARBA" id="ARBA00048307"/>
    </source>
</evidence>
<evidence type="ECO:0000256" key="1">
    <source>
        <dbReference type="ARBA" id="ARBA00001974"/>
    </source>
</evidence>
<evidence type="ECO:0000256" key="19">
    <source>
        <dbReference type="ARBA" id="ARBA00042821"/>
    </source>
</evidence>
<evidence type="ECO:0000256" key="2">
    <source>
        <dbReference type="ARBA" id="ARBA00004305"/>
    </source>
</evidence>
<evidence type="ECO:0000256" key="11">
    <source>
        <dbReference type="ARBA" id="ARBA00022990"/>
    </source>
</evidence>
<dbReference type="GO" id="GO:0005759">
    <property type="term" value="C:mitochondrial matrix"/>
    <property type="evidence" value="ECO:0007669"/>
    <property type="project" value="UniProtKB-SubCell"/>
</dbReference>
<dbReference type="InterPro" id="IPR009075">
    <property type="entry name" value="AcylCo_DH/oxidase_C"/>
</dbReference>
<evidence type="ECO:0000256" key="16">
    <source>
        <dbReference type="ARBA" id="ARBA00039036"/>
    </source>
</evidence>
<keyword evidence="10" id="KW-0809">Transit peptide</keyword>
<dbReference type="Gene3D" id="1.20.140.10">
    <property type="entry name" value="Butyryl-CoA Dehydrogenase, subunit A, domain 3"/>
    <property type="match status" value="1"/>
</dbReference>
<dbReference type="PIRSF" id="PIRSF016578">
    <property type="entry name" value="HsaA"/>
    <property type="match status" value="1"/>
</dbReference>
<evidence type="ECO:0000256" key="18">
    <source>
        <dbReference type="ARBA" id="ARBA00041537"/>
    </source>
</evidence>
<dbReference type="InterPro" id="IPR013786">
    <property type="entry name" value="AcylCoA_DH/ox_N"/>
</dbReference>
<dbReference type="GO" id="GO:0003853">
    <property type="term" value="F:short-chain 2-methyl fatty acyl-CoA dehydrogenase activity"/>
    <property type="evidence" value="ECO:0007669"/>
    <property type="project" value="UniProtKB-EC"/>
</dbReference>
<dbReference type="InterPro" id="IPR046373">
    <property type="entry name" value="Acyl-CoA_Oxase/DH_mid-dom_sf"/>
</dbReference>
<evidence type="ECO:0000256" key="25">
    <source>
        <dbReference type="ARBA" id="ARBA00049552"/>
    </source>
</evidence>
<dbReference type="GO" id="GO:0050660">
    <property type="term" value="F:flavin adenine dinucleotide binding"/>
    <property type="evidence" value="ECO:0007669"/>
    <property type="project" value="InterPro"/>
</dbReference>
<evidence type="ECO:0000256" key="14">
    <source>
        <dbReference type="ARBA" id="ARBA00023128"/>
    </source>
</evidence>
<evidence type="ECO:0000256" key="24">
    <source>
        <dbReference type="ARBA" id="ARBA00049192"/>
    </source>
</evidence>
<keyword evidence="11" id="KW-0007">Acetylation</keyword>
<comment type="subcellular location">
    <subcellularLocation>
        <location evidence="2">Mitochondrion matrix</location>
    </subcellularLocation>
</comment>
<comment type="catalytic activity">
    <reaction evidence="22">
        <text>(2R)-2-methylbutanoyl-CoA + oxidized [electron-transfer flavoprotein] + H(+) = ethylacryloyl-CoA + reduced [electron-transfer flavoprotein]</text>
        <dbReference type="Rhea" id="RHEA:65296"/>
        <dbReference type="Rhea" id="RHEA-COMP:10685"/>
        <dbReference type="Rhea" id="RHEA-COMP:10686"/>
        <dbReference type="ChEBI" id="CHEBI:15378"/>
        <dbReference type="ChEBI" id="CHEBI:57692"/>
        <dbReference type="ChEBI" id="CHEBI:58307"/>
        <dbReference type="ChEBI" id="CHEBI:156439"/>
        <dbReference type="ChEBI" id="CHEBI:156440"/>
    </reaction>
    <physiologicalReaction direction="left-to-right" evidence="22">
        <dbReference type="Rhea" id="RHEA:65297"/>
    </physiologicalReaction>
</comment>
<dbReference type="FunFam" id="1.20.140.10:FF:000002">
    <property type="entry name" value="Acyl-CoA dehydrogenase short/branched chain"/>
    <property type="match status" value="1"/>
</dbReference>
<dbReference type="Pfam" id="PF02770">
    <property type="entry name" value="Acyl-CoA_dh_M"/>
    <property type="match status" value="1"/>
</dbReference>
<evidence type="ECO:0000256" key="5">
    <source>
        <dbReference type="ARBA" id="ARBA00011881"/>
    </source>
</evidence>
<dbReference type="CDD" id="cd01158">
    <property type="entry name" value="SCAD_SBCAD"/>
    <property type="match status" value="1"/>
</dbReference>
<comment type="catalytic activity">
    <reaction evidence="25">
        <text>(2S)-2-methylbutanoyl-CoA + oxidized [electron-transfer flavoprotein] + H(+) = (2E)-2-methylbut-2-enoyl-CoA + reduced [electron-transfer flavoprotein]</text>
        <dbReference type="Rhea" id="RHEA:48256"/>
        <dbReference type="Rhea" id="RHEA-COMP:10685"/>
        <dbReference type="Rhea" id="RHEA-COMP:10686"/>
        <dbReference type="ChEBI" id="CHEBI:15378"/>
        <dbReference type="ChEBI" id="CHEBI:57337"/>
        <dbReference type="ChEBI" id="CHEBI:57692"/>
        <dbReference type="ChEBI" id="CHEBI:58307"/>
        <dbReference type="ChEBI" id="CHEBI:88166"/>
    </reaction>
    <physiologicalReaction direction="left-to-right" evidence="25">
        <dbReference type="Rhea" id="RHEA:48257"/>
    </physiologicalReaction>
</comment>
<dbReference type="InterPro" id="IPR009100">
    <property type="entry name" value="AcylCoA_DH/oxidase_NM_dom_sf"/>
</dbReference>
<dbReference type="SUPFAM" id="SSF47203">
    <property type="entry name" value="Acyl-CoA dehydrogenase C-terminal domain-like"/>
    <property type="match status" value="1"/>
</dbReference>